<evidence type="ECO:0000256" key="1">
    <source>
        <dbReference type="SAM" id="Phobius"/>
    </source>
</evidence>
<accession>A0A8D8WBX3</accession>
<feature type="transmembrane region" description="Helical" evidence="1">
    <location>
        <begin position="44"/>
        <end position="62"/>
    </location>
</feature>
<keyword evidence="1" id="KW-0812">Transmembrane</keyword>
<feature type="transmembrane region" description="Helical" evidence="1">
    <location>
        <begin position="12"/>
        <end position="32"/>
    </location>
</feature>
<feature type="transmembrane region" description="Helical" evidence="1">
    <location>
        <begin position="68"/>
        <end position="86"/>
    </location>
</feature>
<name>A0A8D8WBX3_9HEMI</name>
<evidence type="ECO:0000313" key="2">
    <source>
        <dbReference type="EMBL" id="CAG6654583.1"/>
    </source>
</evidence>
<keyword evidence="1" id="KW-1133">Transmembrane helix</keyword>
<protein>
    <submittedName>
        <fullName evidence="2">Uncharacterized protein</fullName>
    </submittedName>
</protein>
<organism evidence="2">
    <name type="scientific">Cacopsylla melanoneura</name>
    <dbReference type="NCBI Taxonomy" id="428564"/>
    <lineage>
        <taxon>Eukaryota</taxon>
        <taxon>Metazoa</taxon>
        <taxon>Ecdysozoa</taxon>
        <taxon>Arthropoda</taxon>
        <taxon>Hexapoda</taxon>
        <taxon>Insecta</taxon>
        <taxon>Pterygota</taxon>
        <taxon>Neoptera</taxon>
        <taxon>Paraneoptera</taxon>
        <taxon>Hemiptera</taxon>
        <taxon>Sternorrhyncha</taxon>
        <taxon>Psylloidea</taxon>
        <taxon>Psyllidae</taxon>
        <taxon>Psyllinae</taxon>
        <taxon>Cacopsylla</taxon>
    </lineage>
</organism>
<reference evidence="2" key="1">
    <citation type="submission" date="2021-05" db="EMBL/GenBank/DDBJ databases">
        <authorList>
            <person name="Alioto T."/>
            <person name="Alioto T."/>
            <person name="Gomez Garrido J."/>
        </authorList>
    </citation>
    <scope>NUCLEOTIDE SEQUENCE</scope>
</reference>
<keyword evidence="1" id="KW-0472">Membrane</keyword>
<sequence>MCWELTFIVTFFYRYLIFLSHFLLSFFSFDLCSGGAWRICQSLFSCRYLLFSVFSLIYPGLVILQKKYSYFFVINFNFISFISLQISRNINPSPFFHHPSIRFIFYTTVKDLLTIN</sequence>
<dbReference type="AlphaFoldDB" id="A0A8D8WBX3"/>
<dbReference type="EMBL" id="HBUF01178300">
    <property type="protein sequence ID" value="CAG6654583.1"/>
    <property type="molecule type" value="Transcribed_RNA"/>
</dbReference>
<proteinExistence type="predicted"/>